<evidence type="ECO:0000256" key="5">
    <source>
        <dbReference type="SAM" id="MobiDB-lite"/>
    </source>
</evidence>
<evidence type="ECO:0000256" key="1">
    <source>
        <dbReference type="ARBA" id="ARBA00022723"/>
    </source>
</evidence>
<keyword evidence="3" id="KW-0408">Iron</keyword>
<dbReference type="Pfam" id="PF00149">
    <property type="entry name" value="Metallophos"/>
    <property type="match status" value="1"/>
</dbReference>
<evidence type="ECO:0000313" key="8">
    <source>
        <dbReference type="Proteomes" id="UP001501407"/>
    </source>
</evidence>
<evidence type="ECO:0000259" key="6">
    <source>
        <dbReference type="Pfam" id="PF00149"/>
    </source>
</evidence>
<dbReference type="RefSeq" id="WP_194413921.1">
    <property type="nucleotide sequence ID" value="NZ_BAABKZ010000006.1"/>
</dbReference>
<comment type="similarity">
    <text evidence="4">Belongs to the cyclic nucleotide phosphodiesterase class-III family.</text>
</comment>
<accession>A0ABP9MUV6</accession>
<dbReference type="PANTHER" id="PTHR42988">
    <property type="entry name" value="PHOSPHOHYDROLASE"/>
    <property type="match status" value="1"/>
</dbReference>
<dbReference type="Gene3D" id="3.60.21.10">
    <property type="match status" value="1"/>
</dbReference>
<comment type="caution">
    <text evidence="7">The sequence shown here is derived from an EMBL/GenBank/DDBJ whole genome shotgun (WGS) entry which is preliminary data.</text>
</comment>
<dbReference type="InterPro" id="IPR026575">
    <property type="entry name" value="GpdQ/CpdA-like"/>
</dbReference>
<dbReference type="PANTHER" id="PTHR42988:SF2">
    <property type="entry name" value="CYCLIC NUCLEOTIDE PHOSPHODIESTERASE CBUA0032-RELATED"/>
    <property type="match status" value="1"/>
</dbReference>
<dbReference type="Proteomes" id="UP001501407">
    <property type="component" value="Unassembled WGS sequence"/>
</dbReference>
<reference evidence="8" key="1">
    <citation type="journal article" date="2019" name="Int. J. Syst. Evol. Microbiol.">
        <title>The Global Catalogue of Microorganisms (GCM) 10K type strain sequencing project: providing services to taxonomists for standard genome sequencing and annotation.</title>
        <authorList>
            <consortium name="The Broad Institute Genomics Platform"/>
            <consortium name="The Broad Institute Genome Sequencing Center for Infectious Disease"/>
            <person name="Wu L."/>
            <person name="Ma J."/>
        </authorList>
    </citation>
    <scope>NUCLEOTIDE SEQUENCE [LARGE SCALE GENOMIC DNA]</scope>
    <source>
        <strain evidence="8">JCM 18959</strain>
    </source>
</reference>
<evidence type="ECO:0000256" key="2">
    <source>
        <dbReference type="ARBA" id="ARBA00022801"/>
    </source>
</evidence>
<dbReference type="SUPFAM" id="SSF56300">
    <property type="entry name" value="Metallo-dependent phosphatases"/>
    <property type="match status" value="1"/>
</dbReference>
<evidence type="ECO:0000256" key="4">
    <source>
        <dbReference type="ARBA" id="ARBA00025742"/>
    </source>
</evidence>
<dbReference type="EMBL" id="BAABKZ010000006">
    <property type="protein sequence ID" value="GAA5100893.1"/>
    <property type="molecule type" value="Genomic_DNA"/>
</dbReference>
<dbReference type="InterPro" id="IPR050884">
    <property type="entry name" value="CNP_phosphodiesterase-III"/>
</dbReference>
<gene>
    <name evidence="7" type="primary">cpdA_3</name>
    <name evidence="7" type="ORF">GCM10025760_38810</name>
</gene>
<protein>
    <submittedName>
        <fullName evidence="7">3',5'-cyclic adenosine monophosphate phosphodiesterase CpdA</fullName>
    </submittedName>
</protein>
<feature type="region of interest" description="Disordered" evidence="5">
    <location>
        <begin position="1"/>
        <end position="29"/>
    </location>
</feature>
<organism evidence="7 8">
    <name type="scientific">Microbacterium yannicii</name>
    <dbReference type="NCBI Taxonomy" id="671622"/>
    <lineage>
        <taxon>Bacteria</taxon>
        <taxon>Bacillati</taxon>
        <taxon>Actinomycetota</taxon>
        <taxon>Actinomycetes</taxon>
        <taxon>Micrococcales</taxon>
        <taxon>Microbacteriaceae</taxon>
        <taxon>Microbacterium</taxon>
    </lineage>
</organism>
<dbReference type="CDD" id="cd07402">
    <property type="entry name" value="MPP_GpdQ"/>
    <property type="match status" value="1"/>
</dbReference>
<evidence type="ECO:0000256" key="3">
    <source>
        <dbReference type="ARBA" id="ARBA00023004"/>
    </source>
</evidence>
<evidence type="ECO:0000313" key="7">
    <source>
        <dbReference type="EMBL" id="GAA5100893.1"/>
    </source>
</evidence>
<name>A0ABP9MUV6_9MICO</name>
<keyword evidence="8" id="KW-1185">Reference proteome</keyword>
<sequence length="322" mass="34268">MASLPRPDDSGSSPGAPGRGGPAATVQFGQHPPARRTLLHISDTHLLAGNVPLGGRFDTAANLTQTLIAAEATGIRPDAIVFTGDLTDLGEPEAYTALREAVEPVAERLGAPIVWLAGNHDERPALRRDLLGLEPTQEPVTGVWDLGGLRLVGLDSTVPGWHHGDVDSAQLEWLRDVLATPAPLGTILAIHHPPLPSHVPLFDILELRDQGRLAEVIAGTDVRAILAGHLHYSTSGTFAGVPVSVAAATCYTMNLARAAVDVNGMDAGQSFHLVHVYDDTITHAVVPVLQAPTADVFSAEWVERMSRLTPEQRLEAFSRKPH</sequence>
<feature type="domain" description="Calcineurin-like phosphoesterase" evidence="6">
    <location>
        <begin position="37"/>
        <end position="232"/>
    </location>
</feature>
<dbReference type="InterPro" id="IPR029052">
    <property type="entry name" value="Metallo-depent_PP-like"/>
</dbReference>
<keyword evidence="2" id="KW-0378">Hydrolase</keyword>
<proteinExistence type="inferred from homology"/>
<keyword evidence="1" id="KW-0479">Metal-binding</keyword>
<dbReference type="InterPro" id="IPR004843">
    <property type="entry name" value="Calcineurin-like_PHP"/>
</dbReference>